<evidence type="ECO:0000313" key="2">
    <source>
        <dbReference type="EMBL" id="GIM46160.1"/>
    </source>
</evidence>
<accession>A0AAV4LE74</accession>
<dbReference type="AlphaFoldDB" id="A0AAV4LE74"/>
<comment type="caution">
    <text evidence="2">The sequence shown here is derived from an EMBL/GenBank/DDBJ whole genome shotgun (WGS) entry which is preliminary data.</text>
</comment>
<gene>
    <name evidence="2" type="ORF">DNHGIG_17090</name>
</gene>
<sequence>MRKALWQIVLPAVVLLSIPIAVRAEPTYDELFQQVVIPADSAFQFPDIATHWARTSLSDLAVSGIMSGSAGFMQPDRLITRAEFITLLDRATEIPVPRVVTERPFRDVPTNAWYAPYIAGAYAYGITSGMGDRTFQPDRPITRAEIAALLNNAVPFQGTNQKTFWDVPDGKWYAQAVNRLAGASIIGGYDDGGFHPEANATRAEVAVMLDHILQTRDTAWGVGSIPESDLTSLVEQYIRHGADALANGTFPANEMSVYTAGLEYEQLVRTESVWQSFQRAGGTIHSAIDQLSTSLLYNGSSVAAVQATATVTTTVHYPDGSEKTVHDQRSAIFFLMKSGVRNQTTTTMKTVIYASTPWRVLSSSE</sequence>
<dbReference type="InterPro" id="IPR001119">
    <property type="entry name" value="SLH_dom"/>
</dbReference>
<protein>
    <recommendedName>
        <fullName evidence="1">SLH domain-containing protein</fullName>
    </recommendedName>
</protein>
<dbReference type="PANTHER" id="PTHR43308">
    <property type="entry name" value="OUTER MEMBRANE PROTEIN ALPHA-RELATED"/>
    <property type="match status" value="1"/>
</dbReference>
<dbReference type="Proteomes" id="UP001057291">
    <property type="component" value="Unassembled WGS sequence"/>
</dbReference>
<dbReference type="InterPro" id="IPR051465">
    <property type="entry name" value="Cell_Envelope_Struct_Comp"/>
</dbReference>
<feature type="domain" description="SLH" evidence="1">
    <location>
        <begin position="101"/>
        <end position="164"/>
    </location>
</feature>
<dbReference type="RefSeq" id="WP_282199297.1">
    <property type="nucleotide sequence ID" value="NZ_BOQE01000001.1"/>
</dbReference>
<feature type="domain" description="SLH" evidence="1">
    <location>
        <begin position="165"/>
        <end position="223"/>
    </location>
</feature>
<evidence type="ECO:0000313" key="3">
    <source>
        <dbReference type="Proteomes" id="UP001057291"/>
    </source>
</evidence>
<dbReference type="Pfam" id="PF00395">
    <property type="entry name" value="SLH"/>
    <property type="match status" value="3"/>
</dbReference>
<feature type="domain" description="SLH" evidence="1">
    <location>
        <begin position="40"/>
        <end position="99"/>
    </location>
</feature>
<organism evidence="2 3">
    <name type="scientific">Collibacillus ludicampi</name>
    <dbReference type="NCBI Taxonomy" id="2771369"/>
    <lineage>
        <taxon>Bacteria</taxon>
        <taxon>Bacillati</taxon>
        <taxon>Bacillota</taxon>
        <taxon>Bacilli</taxon>
        <taxon>Bacillales</taxon>
        <taxon>Alicyclobacillaceae</taxon>
        <taxon>Collibacillus</taxon>
    </lineage>
</organism>
<evidence type="ECO:0000259" key="1">
    <source>
        <dbReference type="PROSITE" id="PS51272"/>
    </source>
</evidence>
<proteinExistence type="predicted"/>
<keyword evidence="3" id="KW-1185">Reference proteome</keyword>
<dbReference type="EMBL" id="BOQE01000001">
    <property type="protein sequence ID" value="GIM46160.1"/>
    <property type="molecule type" value="Genomic_DNA"/>
</dbReference>
<reference evidence="2" key="1">
    <citation type="journal article" date="2023" name="Int. J. Syst. Evol. Microbiol.">
        <title>Collibacillus ludicampi gen. nov., sp. nov., a new soil bacterium of the family Alicyclobacillaceae.</title>
        <authorList>
            <person name="Jojima T."/>
            <person name="Ioku Y."/>
            <person name="Fukuta Y."/>
            <person name="Shirasaka N."/>
            <person name="Matsumura Y."/>
            <person name="Mori M."/>
        </authorList>
    </citation>
    <scope>NUCLEOTIDE SEQUENCE</scope>
    <source>
        <strain evidence="2">TP075</strain>
    </source>
</reference>
<name>A0AAV4LE74_9BACL</name>
<dbReference type="PROSITE" id="PS51272">
    <property type="entry name" value="SLH"/>
    <property type="match status" value="3"/>
</dbReference>